<keyword evidence="1" id="KW-0812">Transmembrane</keyword>
<dbReference type="EMBL" id="QGKV02000299">
    <property type="protein sequence ID" value="KAF3594807.1"/>
    <property type="molecule type" value="Genomic_DNA"/>
</dbReference>
<keyword evidence="1" id="KW-1133">Transmembrane helix</keyword>
<feature type="transmembrane region" description="Helical" evidence="1">
    <location>
        <begin position="32"/>
        <end position="54"/>
    </location>
</feature>
<evidence type="ECO:0000313" key="2">
    <source>
        <dbReference type="EMBL" id="KAF3594807.1"/>
    </source>
</evidence>
<keyword evidence="1" id="KW-0472">Membrane</keyword>
<comment type="caution">
    <text evidence="2">The sequence shown here is derived from an EMBL/GenBank/DDBJ whole genome shotgun (WGS) entry which is preliminary data.</text>
</comment>
<keyword evidence="3" id="KW-1185">Reference proteome</keyword>
<sequence>MLGTASLWVSLSTAPRFDDFVLSTLRSMFPHLVAAFIAACVSVILPFAMFATPGLDSVLLQLLCKFGRLFLVSSLGSGFSGFGFRSPSHRLSSSSLASLSLSVRY</sequence>
<organism evidence="2 3">
    <name type="scientific">Brassica cretica</name>
    <name type="common">Mustard</name>
    <dbReference type="NCBI Taxonomy" id="69181"/>
    <lineage>
        <taxon>Eukaryota</taxon>
        <taxon>Viridiplantae</taxon>
        <taxon>Streptophyta</taxon>
        <taxon>Embryophyta</taxon>
        <taxon>Tracheophyta</taxon>
        <taxon>Spermatophyta</taxon>
        <taxon>Magnoliopsida</taxon>
        <taxon>eudicotyledons</taxon>
        <taxon>Gunneridae</taxon>
        <taxon>Pentapetalae</taxon>
        <taxon>rosids</taxon>
        <taxon>malvids</taxon>
        <taxon>Brassicales</taxon>
        <taxon>Brassicaceae</taxon>
        <taxon>Brassiceae</taxon>
        <taxon>Brassica</taxon>
    </lineage>
</organism>
<gene>
    <name evidence="2" type="ORF">DY000_02020209</name>
</gene>
<proteinExistence type="predicted"/>
<name>A0ABQ7ECP5_BRACR</name>
<evidence type="ECO:0000256" key="1">
    <source>
        <dbReference type="SAM" id="Phobius"/>
    </source>
</evidence>
<dbReference type="Proteomes" id="UP000266723">
    <property type="component" value="Unassembled WGS sequence"/>
</dbReference>
<evidence type="ECO:0000313" key="3">
    <source>
        <dbReference type="Proteomes" id="UP000266723"/>
    </source>
</evidence>
<reference evidence="2 3" key="1">
    <citation type="journal article" date="2020" name="BMC Genomics">
        <title>Intraspecific diversification of the crop wild relative Brassica cretica Lam. using demographic model selection.</title>
        <authorList>
            <person name="Kioukis A."/>
            <person name="Michalopoulou V.A."/>
            <person name="Briers L."/>
            <person name="Pirintsos S."/>
            <person name="Studholme D.J."/>
            <person name="Pavlidis P."/>
            <person name="Sarris P.F."/>
        </authorList>
    </citation>
    <scope>NUCLEOTIDE SEQUENCE [LARGE SCALE GENOMIC DNA]</scope>
    <source>
        <strain evidence="3">cv. PFS-1207/04</strain>
    </source>
</reference>
<feature type="transmembrane region" description="Helical" evidence="1">
    <location>
        <begin position="66"/>
        <end position="84"/>
    </location>
</feature>
<protein>
    <submittedName>
        <fullName evidence="2">Uncharacterized protein</fullName>
    </submittedName>
</protein>
<accession>A0ABQ7ECP5</accession>